<dbReference type="EnsemblBacteria" id="BAC52493">
    <property type="protein sequence ID" value="BAC52493"/>
    <property type="gene ID" value="BAC52493"/>
</dbReference>
<evidence type="ECO:0000256" key="3">
    <source>
        <dbReference type="ARBA" id="ARBA00022989"/>
    </source>
</evidence>
<dbReference type="AlphaFoldDB" id="Q89E59"/>
<dbReference type="PATRIC" id="fig|224911.5.peg.7420"/>
<feature type="transmembrane region" description="Helical" evidence="5">
    <location>
        <begin position="142"/>
        <end position="165"/>
    </location>
</feature>
<dbReference type="GO" id="GO:0071577">
    <property type="term" value="P:zinc ion transmembrane transport"/>
    <property type="evidence" value="ECO:0000318"/>
    <property type="project" value="GO_Central"/>
</dbReference>
<dbReference type="HOGENOM" id="CLU_015114_2_0_5"/>
<evidence type="ECO:0000313" key="7">
    <source>
        <dbReference type="Proteomes" id="UP000002526"/>
    </source>
</evidence>
<dbReference type="eggNOG" id="COG0428">
    <property type="taxonomic scope" value="Bacteria"/>
</dbReference>
<dbReference type="InParanoid" id="Q89E59"/>
<dbReference type="OrthoDB" id="9787346at2"/>
<accession>Q89E59</accession>
<proteinExistence type="predicted"/>
<keyword evidence="4 5" id="KW-0472">Membrane</keyword>
<organism evidence="6 7">
    <name type="scientific">Bradyrhizobium diazoefficiens (strain JCM 10833 / BCRC 13528 / IAM 13628 / NBRC 14792 / USDA 110)</name>
    <dbReference type="NCBI Taxonomy" id="224911"/>
    <lineage>
        <taxon>Bacteria</taxon>
        <taxon>Pseudomonadati</taxon>
        <taxon>Pseudomonadota</taxon>
        <taxon>Alphaproteobacteria</taxon>
        <taxon>Hyphomicrobiales</taxon>
        <taxon>Nitrobacteraceae</taxon>
        <taxon>Bradyrhizobium</taxon>
    </lineage>
</organism>
<comment type="subcellular location">
    <subcellularLocation>
        <location evidence="1">Membrane</location>
        <topology evidence="1">Multi-pass membrane protein</topology>
    </subcellularLocation>
</comment>
<reference evidence="7" key="1">
    <citation type="journal article" date="2002" name="DNA Res.">
        <title>Complete genomic sequence of nitrogen-fixing symbiotic bacterium Bradyrhizobium japonicum USDA110.</title>
        <authorList>
            <person name="Kaneko T."/>
            <person name="Nakamura Y."/>
            <person name="Sato S."/>
            <person name="Minamisawa K."/>
            <person name="Uchiumi T."/>
            <person name="Sasamoto S."/>
            <person name="Watanabe A."/>
            <person name="Idesawa K."/>
            <person name="Iriguchi M."/>
            <person name="Kawashima K."/>
            <person name="Kohara M."/>
            <person name="Matsumoto M."/>
            <person name="Shimpo S."/>
            <person name="Tsuruoka H."/>
            <person name="Wada T."/>
            <person name="Yamada M."/>
            <person name="Tabata S."/>
        </authorList>
    </citation>
    <scope>NUCLEOTIDE SEQUENCE [LARGE SCALE GENOMIC DNA]</scope>
    <source>
        <strain evidence="7">JCM 10833 / BCRC 13528 / IAM 13628 / NBRC 14792 / USDA 110</strain>
    </source>
</reference>
<protein>
    <submittedName>
        <fullName evidence="6">Blr7228 protein</fullName>
    </submittedName>
</protein>
<dbReference type="Proteomes" id="UP000002526">
    <property type="component" value="Chromosome"/>
</dbReference>
<keyword evidence="3 5" id="KW-1133">Transmembrane helix</keyword>
<dbReference type="PANTHER" id="PTHR11040:SF70">
    <property type="entry name" value="OS05G0316100 PROTEIN"/>
    <property type="match status" value="1"/>
</dbReference>
<dbReference type="InterPro" id="IPR003689">
    <property type="entry name" value="ZIP"/>
</dbReference>
<keyword evidence="2 5" id="KW-0812">Transmembrane</keyword>
<dbReference type="PANTHER" id="PTHR11040">
    <property type="entry name" value="ZINC/IRON TRANSPORTER"/>
    <property type="match status" value="1"/>
</dbReference>
<name>Q89E59_BRADU</name>
<dbReference type="Pfam" id="PF02535">
    <property type="entry name" value="Zip"/>
    <property type="match status" value="1"/>
</dbReference>
<dbReference type="KEGG" id="bja:blr7228"/>
<dbReference type="EMBL" id="BA000040">
    <property type="protein sequence ID" value="BAC52493.1"/>
    <property type="molecule type" value="Genomic_DNA"/>
</dbReference>
<feature type="transmembrane region" description="Helical" evidence="5">
    <location>
        <begin position="115"/>
        <end position="136"/>
    </location>
</feature>
<dbReference type="GO" id="GO:0016020">
    <property type="term" value="C:membrane"/>
    <property type="evidence" value="ECO:0000318"/>
    <property type="project" value="GO_Central"/>
</dbReference>
<dbReference type="PhylomeDB" id="Q89E59"/>
<evidence type="ECO:0000256" key="1">
    <source>
        <dbReference type="ARBA" id="ARBA00004141"/>
    </source>
</evidence>
<feature type="transmembrane region" description="Helical" evidence="5">
    <location>
        <begin position="13"/>
        <end position="38"/>
    </location>
</feature>
<feature type="transmembrane region" description="Helical" evidence="5">
    <location>
        <begin position="45"/>
        <end position="65"/>
    </location>
</feature>
<feature type="transmembrane region" description="Helical" evidence="5">
    <location>
        <begin position="233"/>
        <end position="254"/>
    </location>
</feature>
<gene>
    <name evidence="6" type="ordered locus">blr7228</name>
</gene>
<keyword evidence="7" id="KW-1185">Reference proteome</keyword>
<dbReference type="GO" id="GO:0005385">
    <property type="term" value="F:zinc ion transmembrane transporter activity"/>
    <property type="evidence" value="ECO:0000318"/>
    <property type="project" value="GO_Central"/>
</dbReference>
<evidence type="ECO:0000313" key="6">
    <source>
        <dbReference type="EMBL" id="BAC52493.1"/>
    </source>
</evidence>
<evidence type="ECO:0000256" key="2">
    <source>
        <dbReference type="ARBA" id="ARBA00022692"/>
    </source>
</evidence>
<dbReference type="STRING" id="224911.AAV28_33800"/>
<feature type="transmembrane region" description="Helical" evidence="5">
    <location>
        <begin position="203"/>
        <end position="221"/>
    </location>
</feature>
<feature type="transmembrane region" description="Helical" evidence="5">
    <location>
        <begin position="77"/>
        <end position="95"/>
    </location>
</feature>
<evidence type="ECO:0000256" key="4">
    <source>
        <dbReference type="ARBA" id="ARBA00023136"/>
    </source>
</evidence>
<evidence type="ECO:0000256" key="5">
    <source>
        <dbReference type="SAM" id="Phobius"/>
    </source>
</evidence>
<sequence>MVRAAPGVTVFRMAMATVLVAAILTALATGLGALPFLFVRRLSPYWVSIANATAGGLMFAATHSLVAEGVLLSPARLVAGMLLGLGGILAGRTLVGKRQHAAIADLSELDARKALLFIGVMTAHSFAEGVGVGVSFGGSDELAIFITAAIAVHNIPEGLAISLMLVPRGMPVWQAALWSIFTSLPQPLMAVPSYLAVTAFAPFLPIGLGIAAGAMVWMVFAELIPDANKDAPASVVGVTVTLAFAGMVAFQYLLLK</sequence>